<accession>A0A4E0R1U7</accession>
<reference evidence="1" key="1">
    <citation type="submission" date="2019-03" db="EMBL/GenBank/DDBJ databases">
        <title>Improved annotation for the trematode Fasciola hepatica.</title>
        <authorList>
            <person name="Choi Y.-J."/>
            <person name="Martin J."/>
            <person name="Mitreva M."/>
        </authorList>
    </citation>
    <scope>NUCLEOTIDE SEQUENCE [LARGE SCALE GENOMIC DNA]</scope>
</reference>
<name>A0A4E0R1U7_FASHE</name>
<sequence length="96" mass="11034">MFSSPCLERTTFKNLKGTQFNTKTRKIISRNGVNKIETDMNRCLAVENETVDYCSTVIGEKINQLNKTVIERNKAIRFAIKKNEEFLRSRISSSGK</sequence>
<keyword evidence="2" id="KW-1185">Reference proteome</keyword>
<gene>
    <name evidence="1" type="ORF">D915_007642</name>
</gene>
<evidence type="ECO:0000313" key="2">
    <source>
        <dbReference type="Proteomes" id="UP000230066"/>
    </source>
</evidence>
<dbReference type="Proteomes" id="UP000230066">
    <property type="component" value="Unassembled WGS sequence"/>
</dbReference>
<organism evidence="1 2">
    <name type="scientific">Fasciola hepatica</name>
    <name type="common">Liver fluke</name>
    <dbReference type="NCBI Taxonomy" id="6192"/>
    <lineage>
        <taxon>Eukaryota</taxon>
        <taxon>Metazoa</taxon>
        <taxon>Spiralia</taxon>
        <taxon>Lophotrochozoa</taxon>
        <taxon>Platyhelminthes</taxon>
        <taxon>Trematoda</taxon>
        <taxon>Digenea</taxon>
        <taxon>Plagiorchiida</taxon>
        <taxon>Echinostomata</taxon>
        <taxon>Echinostomatoidea</taxon>
        <taxon>Fasciolidae</taxon>
        <taxon>Fasciola</taxon>
    </lineage>
</organism>
<protein>
    <submittedName>
        <fullName evidence="1">Uncharacterized protein</fullName>
    </submittedName>
</protein>
<comment type="caution">
    <text evidence="1">The sequence shown here is derived from an EMBL/GenBank/DDBJ whole genome shotgun (WGS) entry which is preliminary data.</text>
</comment>
<dbReference type="AlphaFoldDB" id="A0A4E0R1U7"/>
<dbReference type="EMBL" id="JXXN02003556">
    <property type="protein sequence ID" value="THD21413.1"/>
    <property type="molecule type" value="Genomic_DNA"/>
</dbReference>
<proteinExistence type="predicted"/>
<evidence type="ECO:0000313" key="1">
    <source>
        <dbReference type="EMBL" id="THD21413.1"/>
    </source>
</evidence>